<proteinExistence type="predicted"/>
<gene>
    <name evidence="2" type="ORF">DFL_002158</name>
</gene>
<name>A0A437A9W9_ARTFL</name>
<dbReference type="AlphaFoldDB" id="A0A437A9W9"/>
<feature type="compositionally biased region" description="Basic residues" evidence="1">
    <location>
        <begin position="1"/>
        <end position="12"/>
    </location>
</feature>
<reference evidence="2 3" key="1">
    <citation type="submission" date="2019-01" db="EMBL/GenBank/DDBJ databases">
        <title>Intercellular communication is required for trap formation in the nematode-trapping fungus Duddingtonia flagrans.</title>
        <authorList>
            <person name="Youssar L."/>
            <person name="Wernet V."/>
            <person name="Hensel N."/>
            <person name="Hildebrandt H.-G."/>
            <person name="Fischer R."/>
        </authorList>
    </citation>
    <scope>NUCLEOTIDE SEQUENCE [LARGE SCALE GENOMIC DNA]</scope>
    <source>
        <strain evidence="2 3">CBS H-5679</strain>
    </source>
</reference>
<dbReference type="STRING" id="97331.A0A437A9W9"/>
<evidence type="ECO:0000313" key="2">
    <source>
        <dbReference type="EMBL" id="RVD87956.1"/>
    </source>
</evidence>
<feature type="compositionally biased region" description="Low complexity" evidence="1">
    <location>
        <begin position="13"/>
        <end position="23"/>
    </location>
</feature>
<evidence type="ECO:0000313" key="3">
    <source>
        <dbReference type="Proteomes" id="UP000283090"/>
    </source>
</evidence>
<dbReference type="Proteomes" id="UP000283090">
    <property type="component" value="Unassembled WGS sequence"/>
</dbReference>
<dbReference type="VEuPathDB" id="FungiDB:DFL_002158"/>
<feature type="region of interest" description="Disordered" evidence="1">
    <location>
        <begin position="1"/>
        <end position="247"/>
    </location>
</feature>
<evidence type="ECO:0000256" key="1">
    <source>
        <dbReference type="SAM" id="MobiDB-lite"/>
    </source>
</evidence>
<feature type="compositionally biased region" description="Basic and acidic residues" evidence="1">
    <location>
        <begin position="84"/>
        <end position="127"/>
    </location>
</feature>
<dbReference type="RefSeq" id="XP_067493500.1">
    <property type="nucleotide sequence ID" value="XM_067630903.1"/>
</dbReference>
<protein>
    <submittedName>
        <fullName evidence="2">Uncharacterized protein</fullName>
    </submittedName>
</protein>
<feature type="compositionally biased region" description="Polar residues" evidence="1">
    <location>
        <begin position="129"/>
        <end position="148"/>
    </location>
</feature>
<dbReference type="OrthoDB" id="5403779at2759"/>
<keyword evidence="3" id="KW-1185">Reference proteome</keyword>
<dbReference type="EMBL" id="SAEB01000003">
    <property type="protein sequence ID" value="RVD87956.1"/>
    <property type="molecule type" value="Genomic_DNA"/>
</dbReference>
<feature type="compositionally biased region" description="Basic and acidic residues" evidence="1">
    <location>
        <begin position="236"/>
        <end position="247"/>
    </location>
</feature>
<comment type="caution">
    <text evidence="2">The sequence shown here is derived from an EMBL/GenBank/DDBJ whole genome shotgun (WGS) entry which is preliminary data.</text>
</comment>
<dbReference type="GeneID" id="93584469"/>
<organism evidence="2 3">
    <name type="scientific">Arthrobotrys flagrans</name>
    <name type="common">Nematode-trapping fungus</name>
    <name type="synonym">Trichothecium flagrans</name>
    <dbReference type="NCBI Taxonomy" id="97331"/>
    <lineage>
        <taxon>Eukaryota</taxon>
        <taxon>Fungi</taxon>
        <taxon>Dikarya</taxon>
        <taxon>Ascomycota</taxon>
        <taxon>Pezizomycotina</taxon>
        <taxon>Orbiliomycetes</taxon>
        <taxon>Orbiliales</taxon>
        <taxon>Orbiliaceae</taxon>
        <taxon>Arthrobotrys</taxon>
    </lineage>
</organism>
<feature type="compositionally biased region" description="Basic and acidic residues" evidence="1">
    <location>
        <begin position="197"/>
        <end position="206"/>
    </location>
</feature>
<feature type="compositionally biased region" description="Basic and acidic residues" evidence="1">
    <location>
        <begin position="24"/>
        <end position="35"/>
    </location>
</feature>
<accession>A0A437A9W9</accession>
<feature type="compositionally biased region" description="Basic and acidic residues" evidence="1">
    <location>
        <begin position="176"/>
        <end position="187"/>
    </location>
</feature>
<sequence length="260" mass="27583">MGKNKNKNKNKKAPAQDASASKAAEPKPVESKPVEEPIPAPVATPAQVSTALALPEEPTPARPLELGKSANSLKDAMTPTTEEPALKEEPIPKKSVEFVRKSTSKEPKLEPEPIAKEPEQEKAKEIPEPSTSETPQETMKEQTSSQVTAPAVPTVPYASPSTEAPSSKPPTGVQDIHTDVTDVKLPEPAHTSTTKKNQIEEFKNESNRPTTSSSAGGKAPSAIGTATDATGQPSATEERVEPKKEGGFKGLWSRIVAAFK</sequence>